<sequence>MTGPMEIPVIDLGGLNGGDEERSRTLAALHDACKDWGFFWVENHGVDASLMDEVKRFVYGHYEEHLEAKFYASDLAKSLETHDVPTEGEGEGEEPSDKVDWESTYFIQHRPKSNVADFPEITPPCRETLDAYIAQMVSLAERLGECMSLNLGLPGGHVADTFAPPFVGTKFAMYPSCPRPERVWGLRAHTDAGGIILLLQDDVVGGLEFLRGGTDWVPVGPTRGGRLFVNIGDQIEVLSGGAYRSIVHRVAAGDQGRRLSVATFYNPGPDAVVAPAARGGRRRGGGAGVPRPLQVRGLPRVLPGHQVRRQGRQVPGRQEAALFTGASLVRGLCVALRFDFGLACCLSIVCIVCTGSRV</sequence>
<organism evidence="7 8">
    <name type="scientific">Miscanthus lutarioriparius</name>
    <dbReference type="NCBI Taxonomy" id="422564"/>
    <lineage>
        <taxon>Eukaryota</taxon>
        <taxon>Viridiplantae</taxon>
        <taxon>Streptophyta</taxon>
        <taxon>Embryophyta</taxon>
        <taxon>Tracheophyta</taxon>
        <taxon>Spermatophyta</taxon>
        <taxon>Magnoliopsida</taxon>
        <taxon>Liliopsida</taxon>
        <taxon>Poales</taxon>
        <taxon>Poaceae</taxon>
        <taxon>PACMAD clade</taxon>
        <taxon>Panicoideae</taxon>
        <taxon>Andropogonodae</taxon>
        <taxon>Andropogoneae</taxon>
        <taxon>Saccharinae</taxon>
        <taxon>Miscanthus</taxon>
    </lineage>
</organism>
<dbReference type="Proteomes" id="UP000604825">
    <property type="component" value="Unassembled WGS sequence"/>
</dbReference>
<dbReference type="InterPro" id="IPR005123">
    <property type="entry name" value="Oxoglu/Fe-dep_dioxygenase_dom"/>
</dbReference>
<dbReference type="InterPro" id="IPR026992">
    <property type="entry name" value="DIOX_N"/>
</dbReference>
<dbReference type="GO" id="GO:0016491">
    <property type="term" value="F:oxidoreductase activity"/>
    <property type="evidence" value="ECO:0007669"/>
    <property type="project" value="UniProtKB-KW"/>
</dbReference>
<keyword evidence="8" id="KW-1185">Reference proteome</keyword>
<dbReference type="OrthoDB" id="288590at2759"/>
<accession>A0A811P0N5</accession>
<gene>
    <name evidence="7" type="ORF">NCGR_LOCUS25470</name>
</gene>
<dbReference type="PROSITE" id="PS51471">
    <property type="entry name" value="FE2OG_OXY"/>
    <property type="match status" value="1"/>
</dbReference>
<dbReference type="InterPro" id="IPR050295">
    <property type="entry name" value="Plant_2OG-oxidoreductases"/>
</dbReference>
<keyword evidence="3 5" id="KW-0560">Oxidoreductase</keyword>
<dbReference type="InterPro" id="IPR044861">
    <property type="entry name" value="IPNS-like_FE2OG_OXY"/>
</dbReference>
<protein>
    <recommendedName>
        <fullName evidence="6">Fe2OG dioxygenase domain-containing protein</fullName>
    </recommendedName>
</protein>
<dbReference type="PANTHER" id="PTHR47991">
    <property type="entry name" value="OXOGLUTARATE/IRON-DEPENDENT DIOXYGENASE"/>
    <property type="match status" value="1"/>
</dbReference>
<proteinExistence type="inferred from homology"/>
<evidence type="ECO:0000259" key="6">
    <source>
        <dbReference type="PROSITE" id="PS51471"/>
    </source>
</evidence>
<evidence type="ECO:0000256" key="4">
    <source>
        <dbReference type="ARBA" id="ARBA00023004"/>
    </source>
</evidence>
<evidence type="ECO:0000313" key="7">
    <source>
        <dbReference type="EMBL" id="CAD6238164.1"/>
    </source>
</evidence>
<keyword evidence="2 5" id="KW-0479">Metal-binding</keyword>
<evidence type="ECO:0000256" key="5">
    <source>
        <dbReference type="RuleBase" id="RU003682"/>
    </source>
</evidence>
<evidence type="ECO:0000256" key="2">
    <source>
        <dbReference type="ARBA" id="ARBA00022723"/>
    </source>
</evidence>
<feature type="domain" description="Fe2OG dioxygenase" evidence="6">
    <location>
        <begin position="161"/>
        <end position="267"/>
    </location>
</feature>
<dbReference type="SUPFAM" id="SSF51197">
    <property type="entry name" value="Clavaminate synthase-like"/>
    <property type="match status" value="1"/>
</dbReference>
<evidence type="ECO:0000313" key="8">
    <source>
        <dbReference type="Proteomes" id="UP000604825"/>
    </source>
</evidence>
<dbReference type="Pfam" id="PF14226">
    <property type="entry name" value="DIOX_N"/>
    <property type="match status" value="1"/>
</dbReference>
<dbReference type="InterPro" id="IPR027443">
    <property type="entry name" value="IPNS-like_sf"/>
</dbReference>
<name>A0A811P0N5_9POAL</name>
<keyword evidence="4 5" id="KW-0408">Iron</keyword>
<dbReference type="Gene3D" id="2.60.120.330">
    <property type="entry name" value="B-lactam Antibiotic, Isopenicillin N Synthase, Chain"/>
    <property type="match status" value="1"/>
</dbReference>
<comment type="similarity">
    <text evidence="1 5">Belongs to the iron/ascorbate-dependent oxidoreductase family.</text>
</comment>
<dbReference type="Pfam" id="PF03171">
    <property type="entry name" value="2OG-FeII_Oxy"/>
    <property type="match status" value="1"/>
</dbReference>
<evidence type="ECO:0000256" key="1">
    <source>
        <dbReference type="ARBA" id="ARBA00008056"/>
    </source>
</evidence>
<reference evidence="7" key="1">
    <citation type="submission" date="2020-10" db="EMBL/GenBank/DDBJ databases">
        <authorList>
            <person name="Han B."/>
            <person name="Lu T."/>
            <person name="Zhao Q."/>
            <person name="Huang X."/>
            <person name="Zhao Y."/>
        </authorList>
    </citation>
    <scope>NUCLEOTIDE SEQUENCE</scope>
</reference>
<dbReference type="GO" id="GO:0046872">
    <property type="term" value="F:metal ion binding"/>
    <property type="evidence" value="ECO:0007669"/>
    <property type="project" value="UniProtKB-KW"/>
</dbReference>
<dbReference type="AlphaFoldDB" id="A0A811P0N5"/>
<evidence type="ECO:0000256" key="3">
    <source>
        <dbReference type="ARBA" id="ARBA00023002"/>
    </source>
</evidence>
<comment type="caution">
    <text evidence="7">The sequence shown here is derived from an EMBL/GenBank/DDBJ whole genome shotgun (WGS) entry which is preliminary data.</text>
</comment>
<dbReference type="EMBL" id="CAJGYO010000006">
    <property type="protein sequence ID" value="CAD6238164.1"/>
    <property type="molecule type" value="Genomic_DNA"/>
</dbReference>